<evidence type="ECO:0000313" key="4">
    <source>
        <dbReference type="Proteomes" id="UP000008068"/>
    </source>
</evidence>
<sequence length="375" mass="43830">MLPRGGAANPSSKRKDLQGIRGLAILGVLGFHFYPKLFPNGYLGVDQWYLKQSNLVVGVLVVVLFFSSIFLINKDEIGEKMVEKKVLKPGNRTWPRLDAVSDDMGFDDAERMNAYWNRHDHMAPELQEPNCVKRSPKHERWCDFTENGTEYHIAIFGNSYTMNHHKMFIQECKHRAFKISKDDETSCEPLTSPTNDTTCIAKLQELVEFVQETNPDYAFIFQRFFAANNPYDTDENDLEHDRTYLEMRSQLRKMLPFIKKRLFIMDSFPRVKPDRIQYIAQEMKAGVKTMEEINKSLYNPSGFERGRRRHAELLKKECNSKCELIDYVDAFWNKTMNAFQYFDSKGFSYFTSPLHISAHGIEHVRHIYTEICARL</sequence>
<dbReference type="STRING" id="135651.G0PB10"/>
<dbReference type="OrthoDB" id="5825384at2759"/>
<feature type="domain" description="SGNH" evidence="2">
    <location>
        <begin position="131"/>
        <end position="369"/>
    </location>
</feature>
<keyword evidence="1" id="KW-0472">Membrane</keyword>
<dbReference type="PANTHER" id="PTHR23028">
    <property type="entry name" value="ACETYLTRANSFERASE"/>
    <property type="match status" value="1"/>
</dbReference>
<keyword evidence="1" id="KW-1133">Transmembrane helix</keyword>
<dbReference type="PANTHER" id="PTHR23028:SF118">
    <property type="entry name" value="ACYL_TRANSF_3 DOMAIN-CONTAINING PROTEIN"/>
    <property type="match status" value="1"/>
</dbReference>
<dbReference type="InParanoid" id="G0PB10"/>
<protein>
    <recommendedName>
        <fullName evidence="2">SGNH domain-containing protein</fullName>
    </recommendedName>
</protein>
<organism evidence="4">
    <name type="scientific">Caenorhabditis brenneri</name>
    <name type="common">Nematode worm</name>
    <dbReference type="NCBI Taxonomy" id="135651"/>
    <lineage>
        <taxon>Eukaryota</taxon>
        <taxon>Metazoa</taxon>
        <taxon>Ecdysozoa</taxon>
        <taxon>Nematoda</taxon>
        <taxon>Chromadorea</taxon>
        <taxon>Rhabditida</taxon>
        <taxon>Rhabditina</taxon>
        <taxon>Rhabditomorpha</taxon>
        <taxon>Rhabditoidea</taxon>
        <taxon>Rhabditidae</taxon>
        <taxon>Peloderinae</taxon>
        <taxon>Caenorhabditis</taxon>
    </lineage>
</organism>
<dbReference type="eggNOG" id="ENOG502SGA9">
    <property type="taxonomic scope" value="Eukaryota"/>
</dbReference>
<reference evidence="4" key="1">
    <citation type="submission" date="2011-07" db="EMBL/GenBank/DDBJ databases">
        <authorList>
            <consortium name="Caenorhabditis brenneri Sequencing and Analysis Consortium"/>
            <person name="Wilson R.K."/>
        </authorList>
    </citation>
    <scope>NUCLEOTIDE SEQUENCE [LARGE SCALE GENOMIC DNA]</scope>
    <source>
        <strain evidence="4">PB2801</strain>
    </source>
</reference>
<keyword evidence="1" id="KW-0812">Transmembrane</keyword>
<dbReference type="AlphaFoldDB" id="G0PB10"/>
<dbReference type="GO" id="GO:0000271">
    <property type="term" value="P:polysaccharide biosynthetic process"/>
    <property type="evidence" value="ECO:0007669"/>
    <property type="project" value="TreeGrafter"/>
</dbReference>
<gene>
    <name evidence="3" type="ORF">CAEBREN_18879</name>
</gene>
<dbReference type="HOGENOM" id="CLU_005679_12_0_1"/>
<dbReference type="Proteomes" id="UP000008068">
    <property type="component" value="Unassembled WGS sequence"/>
</dbReference>
<name>G0PB10_CAEBE</name>
<evidence type="ECO:0000313" key="3">
    <source>
        <dbReference type="EMBL" id="EGT50179.1"/>
    </source>
</evidence>
<dbReference type="OMA" id="EYHIAIF"/>
<dbReference type="InterPro" id="IPR043968">
    <property type="entry name" value="SGNH"/>
</dbReference>
<proteinExistence type="predicted"/>
<feature type="transmembrane region" description="Helical" evidence="1">
    <location>
        <begin position="20"/>
        <end position="35"/>
    </location>
</feature>
<dbReference type="GO" id="GO:0016020">
    <property type="term" value="C:membrane"/>
    <property type="evidence" value="ECO:0007669"/>
    <property type="project" value="TreeGrafter"/>
</dbReference>
<dbReference type="InterPro" id="IPR050879">
    <property type="entry name" value="Acyltransferase_3"/>
</dbReference>
<keyword evidence="4" id="KW-1185">Reference proteome</keyword>
<accession>G0PB10</accession>
<dbReference type="Pfam" id="PF19040">
    <property type="entry name" value="SGNH"/>
    <property type="match status" value="1"/>
</dbReference>
<dbReference type="EMBL" id="GL380196">
    <property type="protein sequence ID" value="EGT50179.1"/>
    <property type="molecule type" value="Genomic_DNA"/>
</dbReference>
<feature type="transmembrane region" description="Helical" evidence="1">
    <location>
        <begin position="55"/>
        <end position="72"/>
    </location>
</feature>
<evidence type="ECO:0000259" key="2">
    <source>
        <dbReference type="Pfam" id="PF19040"/>
    </source>
</evidence>
<evidence type="ECO:0000256" key="1">
    <source>
        <dbReference type="SAM" id="Phobius"/>
    </source>
</evidence>